<reference evidence="2" key="2">
    <citation type="submission" date="2020-09" db="EMBL/GenBank/DDBJ databases">
        <authorList>
            <person name="Sun Q."/>
            <person name="Zhou Y."/>
        </authorList>
    </citation>
    <scope>NUCLEOTIDE SEQUENCE</scope>
    <source>
        <strain evidence="2">CGMCC 1.12785</strain>
    </source>
</reference>
<keyword evidence="3" id="KW-1185">Reference proteome</keyword>
<dbReference type="PANTHER" id="PTHR30411:SF1">
    <property type="entry name" value="CYTOPLASMIC PROTEIN"/>
    <property type="match status" value="1"/>
</dbReference>
<sequence>MREEAGVREQGMHRRNIAVVESAAVKGLEIEIRFLDHGAPTAKAAAGHLGVDVGAIANSLIFRAIGRSGAGRTILVMTSGAHRVDTAHLAEVIDVARIERATPDQVLKATGQIIGGVAPCGHPAPVETYVDRALSGYPQLWAAAGTVDSMFPLSYEELVRLTDGTEVEVAP</sequence>
<dbReference type="Gene3D" id="3.90.960.10">
    <property type="entry name" value="YbaK/aminoacyl-tRNA synthetase-associated domain"/>
    <property type="match status" value="1"/>
</dbReference>
<dbReference type="PANTHER" id="PTHR30411">
    <property type="entry name" value="CYTOPLASMIC PROTEIN"/>
    <property type="match status" value="1"/>
</dbReference>
<evidence type="ECO:0000313" key="3">
    <source>
        <dbReference type="Proteomes" id="UP000616114"/>
    </source>
</evidence>
<dbReference type="SUPFAM" id="SSF55826">
    <property type="entry name" value="YbaK/ProRS associated domain"/>
    <property type="match status" value="1"/>
</dbReference>
<gene>
    <name evidence="2" type="ORF">GCM10011333_28340</name>
</gene>
<evidence type="ECO:0000259" key="1">
    <source>
        <dbReference type="Pfam" id="PF04073"/>
    </source>
</evidence>
<dbReference type="AlphaFoldDB" id="A0A8J2XLK6"/>
<proteinExistence type="predicted"/>
<dbReference type="GO" id="GO:0002161">
    <property type="term" value="F:aminoacyl-tRNA deacylase activity"/>
    <property type="evidence" value="ECO:0007669"/>
    <property type="project" value="InterPro"/>
</dbReference>
<dbReference type="CDD" id="cd04333">
    <property type="entry name" value="ProX_deacylase"/>
    <property type="match status" value="1"/>
</dbReference>
<name>A0A8J2XLK6_9MICO</name>
<dbReference type="EMBL" id="BMFY01000014">
    <property type="protein sequence ID" value="GGA23640.1"/>
    <property type="molecule type" value="Genomic_DNA"/>
</dbReference>
<accession>A0A8J2XLK6</accession>
<dbReference type="InterPro" id="IPR007214">
    <property type="entry name" value="YbaK/aa-tRNA-synth-assoc-dom"/>
</dbReference>
<feature type="domain" description="YbaK/aminoacyl-tRNA synthetase-associated" evidence="1">
    <location>
        <begin position="38"/>
        <end position="161"/>
    </location>
</feature>
<organism evidence="2 3">
    <name type="scientific">Sediminivirga luteola</name>
    <dbReference type="NCBI Taxonomy" id="1774748"/>
    <lineage>
        <taxon>Bacteria</taxon>
        <taxon>Bacillati</taxon>
        <taxon>Actinomycetota</taxon>
        <taxon>Actinomycetes</taxon>
        <taxon>Micrococcales</taxon>
        <taxon>Brevibacteriaceae</taxon>
        <taxon>Sediminivirga</taxon>
    </lineage>
</organism>
<dbReference type="Pfam" id="PF04073">
    <property type="entry name" value="tRNA_edit"/>
    <property type="match status" value="1"/>
</dbReference>
<dbReference type="Proteomes" id="UP000616114">
    <property type="component" value="Unassembled WGS sequence"/>
</dbReference>
<protein>
    <submittedName>
        <fullName evidence="2">Aminoacyl-tRNA deacylase</fullName>
    </submittedName>
</protein>
<comment type="caution">
    <text evidence="2">The sequence shown here is derived from an EMBL/GenBank/DDBJ whole genome shotgun (WGS) entry which is preliminary data.</text>
</comment>
<dbReference type="InterPro" id="IPR036754">
    <property type="entry name" value="YbaK/aa-tRNA-synt-asso_dom_sf"/>
</dbReference>
<reference evidence="2" key="1">
    <citation type="journal article" date="2014" name="Int. J. Syst. Evol. Microbiol.">
        <title>Complete genome sequence of Corynebacterium casei LMG S-19264T (=DSM 44701T), isolated from a smear-ripened cheese.</title>
        <authorList>
            <consortium name="US DOE Joint Genome Institute (JGI-PGF)"/>
            <person name="Walter F."/>
            <person name="Albersmeier A."/>
            <person name="Kalinowski J."/>
            <person name="Ruckert C."/>
        </authorList>
    </citation>
    <scope>NUCLEOTIDE SEQUENCE</scope>
    <source>
        <strain evidence="2">CGMCC 1.12785</strain>
    </source>
</reference>
<evidence type="ECO:0000313" key="2">
    <source>
        <dbReference type="EMBL" id="GGA23640.1"/>
    </source>
</evidence>